<evidence type="ECO:0000256" key="6">
    <source>
        <dbReference type="ARBA" id="ARBA00023004"/>
    </source>
</evidence>
<evidence type="ECO:0000256" key="10">
    <source>
        <dbReference type="ARBA" id="ARBA00023237"/>
    </source>
</evidence>
<comment type="similarity">
    <text evidence="11 12">Belongs to the TonB-dependent receptor family.</text>
</comment>
<evidence type="ECO:0000256" key="11">
    <source>
        <dbReference type="PROSITE-ProRule" id="PRU01360"/>
    </source>
</evidence>
<protein>
    <submittedName>
        <fullName evidence="16">TonB-dependent receptor</fullName>
    </submittedName>
</protein>
<evidence type="ECO:0000256" key="8">
    <source>
        <dbReference type="ARBA" id="ARBA00023077"/>
    </source>
</evidence>
<accession>E6VYC9</accession>
<evidence type="ECO:0000256" key="5">
    <source>
        <dbReference type="ARBA" id="ARBA00022692"/>
    </source>
</evidence>
<dbReference type="EMBL" id="CP002431">
    <property type="protein sequence ID" value="ADU61587.1"/>
    <property type="molecule type" value="Genomic_DNA"/>
</dbReference>
<keyword evidence="16" id="KW-0675">Receptor</keyword>
<dbReference type="PANTHER" id="PTHR32552:SF81">
    <property type="entry name" value="TONB-DEPENDENT OUTER MEMBRANE RECEPTOR"/>
    <property type="match status" value="1"/>
</dbReference>
<evidence type="ECO:0000256" key="7">
    <source>
        <dbReference type="ARBA" id="ARBA00023065"/>
    </source>
</evidence>
<dbReference type="PANTHER" id="PTHR32552">
    <property type="entry name" value="FERRICHROME IRON RECEPTOR-RELATED"/>
    <property type="match status" value="1"/>
</dbReference>
<dbReference type="InterPro" id="IPR036942">
    <property type="entry name" value="Beta-barrel_TonB_sf"/>
</dbReference>
<evidence type="ECO:0000256" key="13">
    <source>
        <dbReference type="SAM" id="SignalP"/>
    </source>
</evidence>
<dbReference type="PROSITE" id="PS52016">
    <property type="entry name" value="TONB_DEPENDENT_REC_3"/>
    <property type="match status" value="1"/>
</dbReference>
<evidence type="ECO:0000256" key="3">
    <source>
        <dbReference type="ARBA" id="ARBA00022452"/>
    </source>
</evidence>
<evidence type="ECO:0000313" key="16">
    <source>
        <dbReference type="EMBL" id="ADU61587.1"/>
    </source>
</evidence>
<dbReference type="OrthoDB" id="9763670at2"/>
<dbReference type="CDD" id="cd01347">
    <property type="entry name" value="ligand_gated_channel"/>
    <property type="match status" value="1"/>
</dbReference>
<evidence type="ECO:0000256" key="9">
    <source>
        <dbReference type="ARBA" id="ARBA00023136"/>
    </source>
</evidence>
<feature type="domain" description="TonB-dependent receptor plug" evidence="15">
    <location>
        <begin position="66"/>
        <end position="169"/>
    </location>
</feature>
<feature type="domain" description="TonB-dependent receptor-like beta-barrel" evidence="14">
    <location>
        <begin position="351"/>
        <end position="686"/>
    </location>
</feature>
<evidence type="ECO:0000313" key="17">
    <source>
        <dbReference type="Proteomes" id="UP000002191"/>
    </source>
</evidence>
<dbReference type="InterPro" id="IPR000531">
    <property type="entry name" value="Beta-barrel_TonB"/>
</dbReference>
<dbReference type="SUPFAM" id="SSF56935">
    <property type="entry name" value="Porins"/>
    <property type="match status" value="1"/>
</dbReference>
<keyword evidence="10 11" id="KW-0998">Cell outer membrane</keyword>
<dbReference type="Pfam" id="PF07715">
    <property type="entry name" value="Plug"/>
    <property type="match status" value="1"/>
</dbReference>
<keyword evidence="4" id="KW-0410">Iron transport</keyword>
<keyword evidence="2 11" id="KW-0813">Transport</keyword>
<keyword evidence="5 11" id="KW-0812">Transmembrane</keyword>
<feature type="signal peptide" evidence="13">
    <location>
        <begin position="1"/>
        <end position="39"/>
    </location>
</feature>
<keyword evidence="13" id="KW-0732">Signal</keyword>
<evidence type="ECO:0000256" key="4">
    <source>
        <dbReference type="ARBA" id="ARBA00022496"/>
    </source>
</evidence>
<organism evidence="16 17">
    <name type="scientific">Pseudodesulfovibrio aespoeensis (strain ATCC 700646 / DSM 10631 / Aspo-2)</name>
    <name type="common">Desulfovibrio aespoeensis</name>
    <dbReference type="NCBI Taxonomy" id="643562"/>
    <lineage>
        <taxon>Bacteria</taxon>
        <taxon>Pseudomonadati</taxon>
        <taxon>Thermodesulfobacteriota</taxon>
        <taxon>Desulfovibrionia</taxon>
        <taxon>Desulfovibrionales</taxon>
        <taxon>Desulfovibrionaceae</taxon>
    </lineage>
</organism>
<sequence precursor="true">MKQISTRSATGRPAGLPSRLAVLALPVLALFLLCGGALAAESETRQEGAVTLEAVKVTANKMEEDPMDVPQNITVISEMDIEEKGMKDITDIIKTVPGMSCSPDHGVAVNFRGLNASMFTNNNPVALYVDGVGQSSRYGFDTSLVNVQRVEVLHGAQSTLWGKDAMGAVINVVTKDPTNTWDGKVGGEYGSWQYGKGMASLNGPLVEDNLFFGFGAQYQRDQGWIKNDYPGTEKDANRQRQMRGNSYLLWTPEGNQDLKVRLSVRHDEDKRYWGDMYNMGAGKTLSSFSASDAKHVSYEVDTWTKTTDDVQSVKVDNEFKRFNLESITAHKTQKIKGVWDGDHADIAANLGLRMFDENHSETWSQEFRFSSPETKGFRWTGGVYADSERRTQGPYGQQMISGGIPYDYDARSKAHSDTMATFGQAMVPLWERFELTLGGRAQRINKGMDMTFNQTDLSTGTLVYSYHMRGDKTENALLPKAALTYDFNDNWATYVSYSHGYMPGGFNYFAMAGSADENSFKPEKSINYEWGIKAGHDSFRMSADVFYMDIKDIHVYKVVGGMFVTDNAKKAHSTGAEFQATYLPWETVELSASASVIRARYDDYDTGSQQFKGYRIEQTPDYSIMLGAAYHDPSGFYARVDGRHYGIRTFYNGTSMDFTTADPYSVVDGRIGYRVDGFDVYAYMKNMFNEGYVTAYRANSLMTIAGVGEPRNMGVGVLYSF</sequence>
<keyword evidence="8 12" id="KW-0798">TonB box</keyword>
<dbReference type="Gene3D" id="2.40.170.20">
    <property type="entry name" value="TonB-dependent receptor, beta-barrel domain"/>
    <property type="match status" value="1"/>
</dbReference>
<feature type="chain" id="PRO_5003213783" evidence="13">
    <location>
        <begin position="40"/>
        <end position="721"/>
    </location>
</feature>
<reference evidence="17" key="1">
    <citation type="submission" date="2010-12" db="EMBL/GenBank/DDBJ databases">
        <title>Complete sequence of Desulfovibrio aespoeensis Aspo-2.</title>
        <authorList>
            <consortium name="US DOE Joint Genome Institute"/>
            <person name="Lucas S."/>
            <person name="Copeland A."/>
            <person name="Lapidus A."/>
            <person name="Cheng J.-F."/>
            <person name="Goodwin L."/>
            <person name="Pitluck S."/>
            <person name="Chertkov O."/>
            <person name="Misra M."/>
            <person name="Detter J.C."/>
            <person name="Han C."/>
            <person name="Tapia R."/>
            <person name="Land M."/>
            <person name="Hauser L."/>
            <person name="Kyrpides N."/>
            <person name="Ivanova N."/>
            <person name="Ovchinnikova G."/>
            <person name="Pedersen K."/>
            <person name="Jagevall S."/>
            <person name="Hazen T."/>
            <person name="Woyke T."/>
        </authorList>
    </citation>
    <scope>NUCLEOTIDE SEQUENCE [LARGE SCALE GENOMIC DNA]</scope>
    <source>
        <strain evidence="17">ATCC 700646 / DSM 10631 / Aspo-2</strain>
    </source>
</reference>
<evidence type="ECO:0000259" key="14">
    <source>
        <dbReference type="Pfam" id="PF00593"/>
    </source>
</evidence>
<reference evidence="16 17" key="2">
    <citation type="journal article" date="2014" name="Genome Announc.">
        <title>Complete Genome Sequence of the Subsurface, Mesophilic Sulfate-Reducing Bacterium Desulfovibrio aespoeensis Aspo-2.</title>
        <authorList>
            <person name="Pedersen K."/>
            <person name="Bengtsson A."/>
            <person name="Edlund J."/>
            <person name="Rabe L."/>
            <person name="Hazen T."/>
            <person name="Chakraborty R."/>
            <person name="Goodwin L."/>
            <person name="Shapiro N."/>
        </authorList>
    </citation>
    <scope>NUCLEOTIDE SEQUENCE [LARGE SCALE GENOMIC DNA]</scope>
    <source>
        <strain evidence="17">ATCC 700646 / DSM 10631 / Aspo-2</strain>
    </source>
</reference>
<dbReference type="InterPro" id="IPR012910">
    <property type="entry name" value="Plug_dom"/>
</dbReference>
<keyword evidence="3 11" id="KW-1134">Transmembrane beta strand</keyword>
<comment type="subcellular location">
    <subcellularLocation>
        <location evidence="1 11">Cell outer membrane</location>
        <topology evidence="1 11">Multi-pass membrane protein</topology>
    </subcellularLocation>
</comment>
<keyword evidence="9 11" id="KW-0472">Membrane</keyword>
<dbReference type="RefSeq" id="WP_013513523.1">
    <property type="nucleotide sequence ID" value="NC_014844.1"/>
</dbReference>
<evidence type="ECO:0000256" key="1">
    <source>
        <dbReference type="ARBA" id="ARBA00004571"/>
    </source>
</evidence>
<dbReference type="GO" id="GO:0009279">
    <property type="term" value="C:cell outer membrane"/>
    <property type="evidence" value="ECO:0007669"/>
    <property type="project" value="UniProtKB-SubCell"/>
</dbReference>
<dbReference type="HOGENOM" id="CLU_008287_18_0_7"/>
<dbReference type="STRING" id="643562.Daes_0568"/>
<keyword evidence="6" id="KW-0408">Iron</keyword>
<dbReference type="InterPro" id="IPR039426">
    <property type="entry name" value="TonB-dep_rcpt-like"/>
</dbReference>
<evidence type="ECO:0000256" key="2">
    <source>
        <dbReference type="ARBA" id="ARBA00022448"/>
    </source>
</evidence>
<evidence type="ECO:0000259" key="15">
    <source>
        <dbReference type="Pfam" id="PF07715"/>
    </source>
</evidence>
<evidence type="ECO:0000256" key="12">
    <source>
        <dbReference type="RuleBase" id="RU003357"/>
    </source>
</evidence>
<gene>
    <name evidence="16" type="ordered locus">Daes_0568</name>
</gene>
<dbReference type="eggNOG" id="COG4771">
    <property type="taxonomic scope" value="Bacteria"/>
</dbReference>
<dbReference type="Pfam" id="PF00593">
    <property type="entry name" value="TonB_dep_Rec_b-barrel"/>
    <property type="match status" value="1"/>
</dbReference>
<proteinExistence type="inferred from homology"/>
<keyword evidence="7" id="KW-0406">Ion transport</keyword>
<dbReference type="AlphaFoldDB" id="E6VYC9"/>
<dbReference type="Proteomes" id="UP000002191">
    <property type="component" value="Chromosome"/>
</dbReference>
<dbReference type="GO" id="GO:0006826">
    <property type="term" value="P:iron ion transport"/>
    <property type="evidence" value="ECO:0007669"/>
    <property type="project" value="UniProtKB-KW"/>
</dbReference>
<name>E6VYC9_PSEA9</name>
<keyword evidence="17" id="KW-1185">Reference proteome</keyword>
<dbReference type="KEGG" id="das:Daes_0568"/>